<protein>
    <submittedName>
        <fullName evidence="2">Uncharacterized protein</fullName>
    </submittedName>
</protein>
<name>A0ABR1VYC8_9PEZI</name>
<keyword evidence="1" id="KW-0732">Signal</keyword>
<reference evidence="2 3" key="1">
    <citation type="submission" date="2023-01" db="EMBL/GenBank/DDBJ databases">
        <title>Analysis of 21 Apiospora genomes using comparative genomics revels a genus with tremendous synthesis potential of carbohydrate active enzymes and secondary metabolites.</title>
        <authorList>
            <person name="Sorensen T."/>
        </authorList>
    </citation>
    <scope>NUCLEOTIDE SEQUENCE [LARGE SCALE GENOMIC DNA]</scope>
    <source>
        <strain evidence="2 3">CBS 135458</strain>
    </source>
</reference>
<dbReference type="RefSeq" id="XP_066719182.1">
    <property type="nucleotide sequence ID" value="XM_066854904.1"/>
</dbReference>
<dbReference type="Proteomes" id="UP001480595">
    <property type="component" value="Unassembled WGS sequence"/>
</dbReference>
<gene>
    <name evidence="2" type="ORF">PG994_003495</name>
</gene>
<comment type="caution">
    <text evidence="2">The sequence shown here is derived from an EMBL/GenBank/DDBJ whole genome shotgun (WGS) entry which is preliminary data.</text>
</comment>
<accession>A0ABR1VYC8</accession>
<evidence type="ECO:0000256" key="1">
    <source>
        <dbReference type="SAM" id="SignalP"/>
    </source>
</evidence>
<dbReference type="EMBL" id="JAQQWL010000004">
    <property type="protein sequence ID" value="KAK8076223.1"/>
    <property type="molecule type" value="Genomic_DNA"/>
</dbReference>
<sequence length="137" mass="13856">MFKAVLFMFLNLFSLAVLGLPTGGESASHSNANRAVTANIGGIVTAGFDAPGALLTLHASGDCSGSSQGSYYLLSGQPIYNVSTGGTFSISVGSNSDNTQINFFDQSNASGNMMGSSTGNNVCAKFGAAIKSAKLLV</sequence>
<feature type="chain" id="PRO_5045712636" evidence="1">
    <location>
        <begin position="20"/>
        <end position="137"/>
    </location>
</feature>
<proteinExistence type="predicted"/>
<organism evidence="2 3">
    <name type="scientific">Apiospora phragmitis</name>
    <dbReference type="NCBI Taxonomy" id="2905665"/>
    <lineage>
        <taxon>Eukaryota</taxon>
        <taxon>Fungi</taxon>
        <taxon>Dikarya</taxon>
        <taxon>Ascomycota</taxon>
        <taxon>Pezizomycotina</taxon>
        <taxon>Sordariomycetes</taxon>
        <taxon>Xylariomycetidae</taxon>
        <taxon>Amphisphaeriales</taxon>
        <taxon>Apiosporaceae</taxon>
        <taxon>Apiospora</taxon>
    </lineage>
</organism>
<dbReference type="GeneID" id="92087967"/>
<evidence type="ECO:0000313" key="2">
    <source>
        <dbReference type="EMBL" id="KAK8076223.1"/>
    </source>
</evidence>
<feature type="signal peptide" evidence="1">
    <location>
        <begin position="1"/>
        <end position="19"/>
    </location>
</feature>
<keyword evidence="3" id="KW-1185">Reference proteome</keyword>
<evidence type="ECO:0000313" key="3">
    <source>
        <dbReference type="Proteomes" id="UP001480595"/>
    </source>
</evidence>